<proteinExistence type="predicted"/>
<evidence type="ECO:0000313" key="1">
    <source>
        <dbReference type="EMBL" id="VCW99151.1"/>
    </source>
</evidence>
<protein>
    <submittedName>
        <fullName evidence="1">Uncharacterized protein</fullName>
    </submittedName>
</protein>
<dbReference type="AlphaFoldDB" id="A0A9X9Q366"/>
<dbReference type="EMBL" id="CYRY02027690">
    <property type="protein sequence ID" value="VCW99151.1"/>
    <property type="molecule type" value="Genomic_DNA"/>
</dbReference>
<reference evidence="1 2" key="1">
    <citation type="submission" date="2018-10" db="EMBL/GenBank/DDBJ databases">
        <authorList>
            <person name="Ekblom R."/>
            <person name="Jareborg N."/>
        </authorList>
    </citation>
    <scope>NUCLEOTIDE SEQUENCE [LARGE SCALE GENOMIC DNA]</scope>
    <source>
        <tissue evidence="1">Muscle</tissue>
    </source>
</reference>
<keyword evidence="2" id="KW-1185">Reference proteome</keyword>
<organism evidence="1 2">
    <name type="scientific">Gulo gulo</name>
    <name type="common">Wolverine</name>
    <name type="synonym">Gluton</name>
    <dbReference type="NCBI Taxonomy" id="48420"/>
    <lineage>
        <taxon>Eukaryota</taxon>
        <taxon>Metazoa</taxon>
        <taxon>Chordata</taxon>
        <taxon>Craniata</taxon>
        <taxon>Vertebrata</taxon>
        <taxon>Euteleostomi</taxon>
        <taxon>Mammalia</taxon>
        <taxon>Eutheria</taxon>
        <taxon>Laurasiatheria</taxon>
        <taxon>Carnivora</taxon>
        <taxon>Caniformia</taxon>
        <taxon>Musteloidea</taxon>
        <taxon>Mustelidae</taxon>
        <taxon>Guloninae</taxon>
        <taxon>Gulo</taxon>
    </lineage>
</organism>
<gene>
    <name evidence="1" type="ORF">BN2614_LOCUS1</name>
</gene>
<name>A0A9X9Q366_GULGU</name>
<evidence type="ECO:0000313" key="2">
    <source>
        <dbReference type="Proteomes" id="UP000269945"/>
    </source>
</evidence>
<sequence length="92" mass="9982">MFAMAGMVGLQLLPTQNSSIPRDEIIAIPKKTGWGLPKLKVVPERQLLITFEGPSSSPFTTPAHLHPPKPSEVYHTCDIFPVTSAASDPAHH</sequence>
<dbReference type="Proteomes" id="UP000269945">
    <property type="component" value="Unassembled WGS sequence"/>
</dbReference>
<comment type="caution">
    <text evidence="1">The sequence shown here is derived from an EMBL/GenBank/DDBJ whole genome shotgun (WGS) entry which is preliminary data.</text>
</comment>
<accession>A0A9X9Q366</accession>